<dbReference type="Proteomes" id="UP000289738">
    <property type="component" value="Chromosome B06"/>
</dbReference>
<dbReference type="SMR" id="A0A444YV34"/>
<evidence type="ECO:0000256" key="3">
    <source>
        <dbReference type="ARBA" id="ARBA00022771"/>
    </source>
</evidence>
<comment type="caution">
    <text evidence="9">The sequence shown here is derived from an EMBL/GenBank/DDBJ whole genome shotgun (WGS) entry which is preliminary data.</text>
</comment>
<keyword evidence="10" id="KW-1185">Reference proteome</keyword>
<feature type="region of interest" description="Disordered" evidence="7">
    <location>
        <begin position="474"/>
        <end position="502"/>
    </location>
</feature>
<dbReference type="InterPro" id="IPR018289">
    <property type="entry name" value="MULE_transposase_dom"/>
</dbReference>
<dbReference type="PANTHER" id="PTHR31669">
    <property type="entry name" value="PROTEIN FAR1-RELATED SEQUENCE 10-RELATED"/>
    <property type="match status" value="1"/>
</dbReference>
<keyword evidence="2 6" id="KW-0479">Metal-binding</keyword>
<dbReference type="InterPro" id="IPR006564">
    <property type="entry name" value="Znf_PMZ"/>
</dbReference>
<keyword evidence="3 5" id="KW-0863">Zinc-finger</keyword>
<name>A0A444YV34_ARAHY</name>
<sequence length="502" mass="57248">MMEMEMDPECEELSGDLSCNQIDKQGRVLGGDAMSCLNLLESMADENPGMFVRHLADKEGGLVNLFWSDTCSQLDYEIFGDVLAVDATYRKNKHMGPLVVFSGFNHHNQMIVFAAALVSNEKEETYVWLLQQLLDAMKGKAPGCVITNGHRAMKNAIEVVFPLAYHRLCAWHLIENATSNLGNPTFTSEFKKCMLFDYEISQFEDRWNKMVTELGLGDNQWVCDLYACKKMWATAHIRRNFFGGFKATSRCEGLHSMLGKFGHCRHNLRDFVELFFQCLTQMRDREVQSDLCSVVGDVVLQSPLLSLENSAASLFTREIFYLFRPMLSRACTLEVQACTYTPTSEIYTVSKSGISSKEWRVSHYPDESVFKCSCFRMEFLGVPCNHIVAVLDHLEFSELPRSLVLDRWTKEARMKFMGFMDEGPFSWDSVVTCRNLMLNDLCREMCVLASATTDDFVDVSEKVGAEINRLKRKREAPENDYGDQNYEAALSDDSSFGDIWEE</sequence>
<dbReference type="Pfam" id="PF04434">
    <property type="entry name" value="SWIM"/>
    <property type="match status" value="1"/>
</dbReference>
<evidence type="ECO:0000313" key="9">
    <source>
        <dbReference type="EMBL" id="RYR05790.1"/>
    </source>
</evidence>
<evidence type="ECO:0000256" key="1">
    <source>
        <dbReference type="ARBA" id="ARBA00005889"/>
    </source>
</evidence>
<comment type="function">
    <text evidence="6">Putative transcription activator involved in regulating light control of development.</text>
</comment>
<evidence type="ECO:0000313" key="10">
    <source>
        <dbReference type="Proteomes" id="UP000289738"/>
    </source>
</evidence>
<proteinExistence type="inferred from homology"/>
<dbReference type="InterPro" id="IPR031052">
    <property type="entry name" value="FHY3/FAR1"/>
</dbReference>
<dbReference type="GO" id="GO:0005634">
    <property type="term" value="C:nucleus"/>
    <property type="evidence" value="ECO:0007669"/>
    <property type="project" value="UniProtKB-SubCell"/>
</dbReference>
<comment type="similarity">
    <text evidence="1 6">Belongs to the FHY3/FAR1 family.</text>
</comment>
<dbReference type="GO" id="GO:0006355">
    <property type="term" value="P:regulation of DNA-templated transcription"/>
    <property type="evidence" value="ECO:0007669"/>
    <property type="project" value="UniProtKB-UniRule"/>
</dbReference>
<keyword evidence="6" id="KW-0539">Nucleus</keyword>
<dbReference type="GO" id="GO:0008270">
    <property type="term" value="F:zinc ion binding"/>
    <property type="evidence" value="ECO:0007669"/>
    <property type="project" value="UniProtKB-UniRule"/>
</dbReference>
<evidence type="ECO:0000256" key="6">
    <source>
        <dbReference type="RuleBase" id="RU367018"/>
    </source>
</evidence>
<evidence type="ECO:0000256" key="5">
    <source>
        <dbReference type="PROSITE-ProRule" id="PRU00325"/>
    </source>
</evidence>
<dbReference type="PANTHER" id="PTHR31669:SF292">
    <property type="entry name" value="OS02G0262500 PROTEIN"/>
    <property type="match status" value="1"/>
</dbReference>
<evidence type="ECO:0000256" key="2">
    <source>
        <dbReference type="ARBA" id="ARBA00022723"/>
    </source>
</evidence>
<evidence type="ECO:0000256" key="4">
    <source>
        <dbReference type="ARBA" id="ARBA00022833"/>
    </source>
</evidence>
<protein>
    <recommendedName>
        <fullName evidence="6">Protein FAR1-RELATED SEQUENCE</fullName>
    </recommendedName>
</protein>
<dbReference type="EMBL" id="SDMP01000016">
    <property type="protein sequence ID" value="RYR05790.1"/>
    <property type="molecule type" value="Genomic_DNA"/>
</dbReference>
<evidence type="ECO:0000256" key="7">
    <source>
        <dbReference type="SAM" id="MobiDB-lite"/>
    </source>
</evidence>
<dbReference type="STRING" id="3818.A0A444YV34"/>
<dbReference type="Pfam" id="PF10551">
    <property type="entry name" value="MULE"/>
    <property type="match status" value="1"/>
</dbReference>
<accession>A0A444YV34</accession>
<comment type="subcellular location">
    <subcellularLocation>
        <location evidence="6">Nucleus</location>
    </subcellularLocation>
</comment>
<keyword evidence="4 6" id="KW-0862">Zinc</keyword>
<dbReference type="InterPro" id="IPR007527">
    <property type="entry name" value="Znf_SWIM"/>
</dbReference>
<organism evidence="9 10">
    <name type="scientific">Arachis hypogaea</name>
    <name type="common">Peanut</name>
    <dbReference type="NCBI Taxonomy" id="3818"/>
    <lineage>
        <taxon>Eukaryota</taxon>
        <taxon>Viridiplantae</taxon>
        <taxon>Streptophyta</taxon>
        <taxon>Embryophyta</taxon>
        <taxon>Tracheophyta</taxon>
        <taxon>Spermatophyta</taxon>
        <taxon>Magnoliopsida</taxon>
        <taxon>eudicotyledons</taxon>
        <taxon>Gunneridae</taxon>
        <taxon>Pentapetalae</taxon>
        <taxon>rosids</taxon>
        <taxon>fabids</taxon>
        <taxon>Fabales</taxon>
        <taxon>Fabaceae</taxon>
        <taxon>Papilionoideae</taxon>
        <taxon>50 kb inversion clade</taxon>
        <taxon>dalbergioids sensu lato</taxon>
        <taxon>Dalbergieae</taxon>
        <taxon>Pterocarpus clade</taxon>
        <taxon>Arachis</taxon>
    </lineage>
</organism>
<gene>
    <name evidence="9" type="ORF">Ahy_B06g085602</name>
</gene>
<dbReference type="SMART" id="SM00575">
    <property type="entry name" value="ZnF_PMZ"/>
    <property type="match status" value="1"/>
</dbReference>
<dbReference type="PROSITE" id="PS50966">
    <property type="entry name" value="ZF_SWIM"/>
    <property type="match status" value="1"/>
</dbReference>
<dbReference type="AlphaFoldDB" id="A0A444YV34"/>
<reference evidence="9 10" key="1">
    <citation type="submission" date="2019-01" db="EMBL/GenBank/DDBJ databases">
        <title>Sequencing of cultivated peanut Arachis hypogaea provides insights into genome evolution and oil improvement.</title>
        <authorList>
            <person name="Chen X."/>
        </authorList>
    </citation>
    <scope>NUCLEOTIDE SEQUENCE [LARGE SCALE GENOMIC DNA]</scope>
    <source>
        <strain evidence="10">cv. Fuhuasheng</strain>
        <tissue evidence="9">Leaves</tissue>
    </source>
</reference>
<evidence type="ECO:0000259" key="8">
    <source>
        <dbReference type="PROSITE" id="PS50966"/>
    </source>
</evidence>
<dbReference type="Gramene" id="arahy.Tifrunner.gnm2.ann2.Ah16g484200.1">
    <property type="protein sequence ID" value="arahy.Tifrunner.gnm2.ann2.Ah16g484200.1-CDS"/>
    <property type="gene ID" value="arahy.Tifrunner.gnm2.ann2.Ah16g484200"/>
</dbReference>
<feature type="domain" description="SWIM-type" evidence="8">
    <location>
        <begin position="359"/>
        <end position="395"/>
    </location>
</feature>